<keyword evidence="4" id="KW-0045">Antibiotic biosynthesis</keyword>
<name>A0A846XGN0_9NOCA</name>
<dbReference type="AlphaFoldDB" id="A0A846XGN0"/>
<dbReference type="EMBL" id="JAAXOO010000003">
    <property type="protein sequence ID" value="NKY33860.1"/>
    <property type="molecule type" value="Genomic_DNA"/>
</dbReference>
<dbReference type="InterPro" id="IPR003819">
    <property type="entry name" value="TauD/TfdA-like"/>
</dbReference>
<comment type="caution">
    <text evidence="7">The sequence shown here is derived from an EMBL/GenBank/DDBJ whole genome shotgun (WGS) entry which is preliminary data.</text>
</comment>
<accession>A0A846XGN0</accession>
<feature type="region of interest" description="Disordered" evidence="5">
    <location>
        <begin position="1"/>
        <end position="36"/>
    </location>
</feature>
<dbReference type="GO" id="GO:0017000">
    <property type="term" value="P:antibiotic biosynthetic process"/>
    <property type="evidence" value="ECO:0007669"/>
    <property type="project" value="UniProtKB-KW"/>
</dbReference>
<dbReference type="PANTHER" id="PTHR10696">
    <property type="entry name" value="GAMMA-BUTYROBETAINE HYDROXYLASE-RELATED"/>
    <property type="match status" value="1"/>
</dbReference>
<protein>
    <submittedName>
        <fullName evidence="7">TauD/TfdA family dioxygenase</fullName>
    </submittedName>
</protein>
<feature type="domain" description="TauD/TfdA-like" evidence="6">
    <location>
        <begin position="61"/>
        <end position="272"/>
    </location>
</feature>
<organism evidence="7 8">
    <name type="scientific">Nocardia speluncae</name>
    <dbReference type="NCBI Taxonomy" id="419477"/>
    <lineage>
        <taxon>Bacteria</taxon>
        <taxon>Bacillati</taxon>
        <taxon>Actinomycetota</taxon>
        <taxon>Actinomycetes</taxon>
        <taxon>Mycobacteriales</taxon>
        <taxon>Nocardiaceae</taxon>
        <taxon>Nocardia</taxon>
    </lineage>
</organism>
<dbReference type="RefSeq" id="WP_168443434.1">
    <property type="nucleotide sequence ID" value="NZ_JAAXOO010000003.1"/>
</dbReference>
<keyword evidence="8" id="KW-1185">Reference proteome</keyword>
<dbReference type="Proteomes" id="UP000565715">
    <property type="component" value="Unassembled WGS sequence"/>
</dbReference>
<evidence type="ECO:0000256" key="4">
    <source>
        <dbReference type="ARBA" id="ARBA00023194"/>
    </source>
</evidence>
<dbReference type="PANTHER" id="PTHR10696:SF56">
    <property type="entry name" value="TAUD_TFDA-LIKE DOMAIN-CONTAINING PROTEIN"/>
    <property type="match status" value="1"/>
</dbReference>
<proteinExistence type="predicted"/>
<keyword evidence="7" id="KW-0223">Dioxygenase</keyword>
<evidence type="ECO:0000313" key="7">
    <source>
        <dbReference type="EMBL" id="NKY33860.1"/>
    </source>
</evidence>
<keyword evidence="3" id="KW-0408">Iron</keyword>
<gene>
    <name evidence="7" type="ORF">HGA13_12330</name>
</gene>
<evidence type="ECO:0000259" key="6">
    <source>
        <dbReference type="Pfam" id="PF02668"/>
    </source>
</evidence>
<dbReference type="InterPro" id="IPR050411">
    <property type="entry name" value="AlphaKG_dependent_hydroxylases"/>
</dbReference>
<dbReference type="InterPro" id="IPR042098">
    <property type="entry name" value="TauD-like_sf"/>
</dbReference>
<dbReference type="Gene3D" id="3.60.130.10">
    <property type="entry name" value="Clavaminate synthase-like"/>
    <property type="match status" value="1"/>
</dbReference>
<evidence type="ECO:0000256" key="3">
    <source>
        <dbReference type="ARBA" id="ARBA00023004"/>
    </source>
</evidence>
<evidence type="ECO:0000256" key="1">
    <source>
        <dbReference type="ARBA" id="ARBA00001954"/>
    </source>
</evidence>
<evidence type="ECO:0000256" key="5">
    <source>
        <dbReference type="SAM" id="MobiDB-lite"/>
    </source>
</evidence>
<dbReference type="Pfam" id="PF02668">
    <property type="entry name" value="TauD"/>
    <property type="match status" value="1"/>
</dbReference>
<evidence type="ECO:0000313" key="8">
    <source>
        <dbReference type="Proteomes" id="UP000565715"/>
    </source>
</evidence>
<comment type="cofactor">
    <cofactor evidence="1">
        <name>Fe(2+)</name>
        <dbReference type="ChEBI" id="CHEBI:29033"/>
    </cofactor>
</comment>
<reference evidence="7 8" key="1">
    <citation type="submission" date="2020-04" db="EMBL/GenBank/DDBJ databases">
        <title>MicrobeNet Type strains.</title>
        <authorList>
            <person name="Nicholson A.C."/>
        </authorList>
    </citation>
    <scope>NUCLEOTIDE SEQUENCE [LARGE SCALE GENOMIC DNA]</scope>
    <source>
        <strain evidence="7 8">DSM 45078</strain>
    </source>
</reference>
<keyword evidence="2" id="KW-0560">Oxidoreductase</keyword>
<dbReference type="GO" id="GO:0051213">
    <property type="term" value="F:dioxygenase activity"/>
    <property type="evidence" value="ECO:0007669"/>
    <property type="project" value="UniProtKB-KW"/>
</dbReference>
<evidence type="ECO:0000256" key="2">
    <source>
        <dbReference type="ARBA" id="ARBA00023002"/>
    </source>
</evidence>
<dbReference type="SUPFAM" id="SSF51197">
    <property type="entry name" value="Clavaminate synthase-like"/>
    <property type="match status" value="1"/>
</dbReference>
<sequence length="292" mass="32068">MNLVDDPHSLLTRSIPPGAAPHAWPVSAPPPDPTNLSTVRSIASDLHEIGYRVAELPPDWSDDDLRTGTWNLVSQIMRPSPQYESGELIYPVEVRDGESGSSHYSASSASGGLHTDGSLLACPPDYGVLMCLSPADSGGQTVLVDINHVCEHLDGQDGDTSELLRTPQPFAAEDDPPTVRQWAPVLSGEPGHSRVRYLRKYLSAGWERADRDVPDNLEHALDAVDSFTANHAVQQPFDLRRGQILLWRNAQFLHGRREFTEGRQRRRLVRIYGEHDLARPGAKGLPADVEGA</sequence>